<organism evidence="2 3">
    <name type="scientific">Streptomyces kanasensis</name>
    <dbReference type="NCBI Taxonomy" id="936756"/>
    <lineage>
        <taxon>Bacteria</taxon>
        <taxon>Bacillati</taxon>
        <taxon>Actinomycetota</taxon>
        <taxon>Actinomycetes</taxon>
        <taxon>Kitasatosporales</taxon>
        <taxon>Streptomycetaceae</taxon>
        <taxon>Streptomyces</taxon>
    </lineage>
</organism>
<keyword evidence="3" id="KW-1185">Reference proteome</keyword>
<feature type="region of interest" description="Disordered" evidence="1">
    <location>
        <begin position="20"/>
        <end position="61"/>
    </location>
</feature>
<name>A0A100Y679_9ACTN</name>
<evidence type="ECO:0000313" key="3">
    <source>
        <dbReference type="Proteomes" id="UP000054011"/>
    </source>
</evidence>
<reference evidence="2 3" key="1">
    <citation type="submission" date="2015-11" db="EMBL/GenBank/DDBJ databases">
        <title>Genome-wide analysis reveals the secondary metabolome in Streptomyces kanasensis ZX01.</title>
        <authorList>
            <person name="Zhang G."/>
            <person name="Han L."/>
            <person name="Feng J."/>
            <person name="Zhang X."/>
        </authorList>
    </citation>
    <scope>NUCLEOTIDE SEQUENCE [LARGE SCALE GENOMIC DNA]</scope>
    <source>
        <strain evidence="2 3">ZX01</strain>
    </source>
</reference>
<comment type="caution">
    <text evidence="2">The sequence shown here is derived from an EMBL/GenBank/DDBJ whole genome shotgun (WGS) entry which is preliminary data.</text>
</comment>
<evidence type="ECO:0000256" key="1">
    <source>
        <dbReference type="SAM" id="MobiDB-lite"/>
    </source>
</evidence>
<evidence type="ECO:0000313" key="2">
    <source>
        <dbReference type="EMBL" id="KUH38401.1"/>
    </source>
</evidence>
<dbReference type="STRING" id="936756.ATE80_13105"/>
<gene>
    <name evidence="2" type="ORF">ATE80_13105</name>
</gene>
<feature type="compositionally biased region" description="Polar residues" evidence="1">
    <location>
        <begin position="51"/>
        <end position="61"/>
    </location>
</feature>
<dbReference type="AlphaFoldDB" id="A0A100Y679"/>
<sequence length="61" mass="6521">MPQRSHASQPDEALQRVRDLQAQAAADYQAAQSPATQAAARDQHALAISHAQESAGANTRR</sequence>
<dbReference type="RefSeq" id="WP_058942378.1">
    <property type="nucleotide sequence ID" value="NZ_LNSV01000027.1"/>
</dbReference>
<protein>
    <submittedName>
        <fullName evidence="2">Uncharacterized protein</fullName>
    </submittedName>
</protein>
<dbReference type="EMBL" id="LNSV01000027">
    <property type="protein sequence ID" value="KUH38401.1"/>
    <property type="molecule type" value="Genomic_DNA"/>
</dbReference>
<accession>A0A100Y679</accession>
<proteinExistence type="predicted"/>
<dbReference type="Proteomes" id="UP000054011">
    <property type="component" value="Unassembled WGS sequence"/>
</dbReference>
<feature type="compositionally biased region" description="Low complexity" evidence="1">
    <location>
        <begin position="21"/>
        <end position="40"/>
    </location>
</feature>